<organism evidence="23 24">
    <name type="scientific">Clunio marinus</name>
    <dbReference type="NCBI Taxonomy" id="568069"/>
    <lineage>
        <taxon>Eukaryota</taxon>
        <taxon>Metazoa</taxon>
        <taxon>Ecdysozoa</taxon>
        <taxon>Arthropoda</taxon>
        <taxon>Hexapoda</taxon>
        <taxon>Insecta</taxon>
        <taxon>Pterygota</taxon>
        <taxon>Neoptera</taxon>
        <taxon>Endopterygota</taxon>
        <taxon>Diptera</taxon>
        <taxon>Nematocera</taxon>
        <taxon>Chironomoidea</taxon>
        <taxon>Chironomidae</taxon>
        <taxon>Clunio</taxon>
    </lineage>
</organism>
<keyword evidence="9" id="KW-0399">Innate immunity</keyword>
<comment type="similarity">
    <text evidence="5">Belongs to the FRRS1 family.</text>
</comment>
<evidence type="ECO:0000256" key="6">
    <source>
        <dbReference type="ARBA" id="ARBA00022448"/>
    </source>
</evidence>
<feature type="transmembrane region" description="Helical" evidence="19">
    <location>
        <begin position="367"/>
        <end position="390"/>
    </location>
</feature>
<evidence type="ECO:0000256" key="5">
    <source>
        <dbReference type="ARBA" id="ARBA00009195"/>
    </source>
</evidence>
<feature type="chain" id="PRO_5012723852" evidence="20">
    <location>
        <begin position="19"/>
        <end position="578"/>
    </location>
</feature>
<dbReference type="PANTHER" id="PTHR45828">
    <property type="entry name" value="CYTOCHROME B561/FERRIC REDUCTASE TRANSMEMBRANE"/>
    <property type="match status" value="1"/>
</dbReference>
<evidence type="ECO:0000256" key="11">
    <source>
        <dbReference type="ARBA" id="ARBA00022729"/>
    </source>
</evidence>
<evidence type="ECO:0000256" key="2">
    <source>
        <dbReference type="ARBA" id="ARBA00004141"/>
    </source>
</evidence>
<dbReference type="Gene3D" id="2.60.40.4060">
    <property type="entry name" value="Reeler domain"/>
    <property type="match status" value="1"/>
</dbReference>
<evidence type="ECO:0000256" key="14">
    <source>
        <dbReference type="ARBA" id="ARBA00022989"/>
    </source>
</evidence>
<evidence type="ECO:0000259" key="21">
    <source>
        <dbReference type="PROSITE" id="PS50939"/>
    </source>
</evidence>
<evidence type="ECO:0000259" key="22">
    <source>
        <dbReference type="PROSITE" id="PS51019"/>
    </source>
</evidence>
<dbReference type="SMART" id="SM00664">
    <property type="entry name" value="DoH"/>
    <property type="match status" value="1"/>
</dbReference>
<dbReference type="CDD" id="cd08544">
    <property type="entry name" value="Reeler"/>
    <property type="match status" value="1"/>
</dbReference>
<dbReference type="AlphaFoldDB" id="A0A1J1I3T4"/>
<keyword evidence="24" id="KW-1185">Reference proteome</keyword>
<accession>A0A1J1I3T4</accession>
<evidence type="ECO:0000256" key="7">
    <source>
        <dbReference type="ARBA" id="ARBA00022525"/>
    </source>
</evidence>
<dbReference type="InterPro" id="IPR005018">
    <property type="entry name" value="DOMON_domain"/>
</dbReference>
<evidence type="ECO:0000256" key="13">
    <source>
        <dbReference type="ARBA" id="ARBA00022982"/>
    </source>
</evidence>
<evidence type="ECO:0000256" key="20">
    <source>
        <dbReference type="SAM" id="SignalP"/>
    </source>
</evidence>
<keyword evidence="17 19" id="KW-0472">Membrane</keyword>
<dbReference type="InterPro" id="IPR002861">
    <property type="entry name" value="Reeler_dom"/>
</dbReference>
<keyword evidence="11 20" id="KW-0732">Signal</keyword>
<dbReference type="PROSITE" id="PS50939">
    <property type="entry name" value="CYTOCHROME_B561"/>
    <property type="match status" value="1"/>
</dbReference>
<feature type="domain" description="Reelin" evidence="22">
    <location>
        <begin position="13"/>
        <end position="178"/>
    </location>
</feature>
<evidence type="ECO:0000256" key="18">
    <source>
        <dbReference type="ARBA" id="ARBA00023180"/>
    </source>
</evidence>
<keyword evidence="16" id="KW-0044">Antibiotic</keyword>
<keyword evidence="10 19" id="KW-0812">Transmembrane</keyword>
<keyword evidence="6" id="KW-0813">Transport</keyword>
<dbReference type="InterPro" id="IPR042307">
    <property type="entry name" value="Reeler_sf"/>
</dbReference>
<dbReference type="Pfam" id="PF03188">
    <property type="entry name" value="Cytochrom_B561"/>
    <property type="match status" value="1"/>
</dbReference>
<evidence type="ECO:0000256" key="1">
    <source>
        <dbReference type="ARBA" id="ARBA00001970"/>
    </source>
</evidence>
<dbReference type="OrthoDB" id="6372137at2759"/>
<dbReference type="Gene3D" id="1.20.120.1770">
    <property type="match status" value="1"/>
</dbReference>
<comment type="similarity">
    <text evidence="4">Belongs to the insect defense protein family.</text>
</comment>
<reference evidence="23 24" key="1">
    <citation type="submission" date="2015-04" db="EMBL/GenBank/DDBJ databases">
        <authorList>
            <person name="Syromyatnikov M.Y."/>
            <person name="Popov V.N."/>
        </authorList>
    </citation>
    <scope>NUCLEOTIDE SEQUENCE [LARGE SCALE GENOMIC DNA]</scope>
</reference>
<dbReference type="Pfam" id="PF03351">
    <property type="entry name" value="DOMON"/>
    <property type="match status" value="1"/>
</dbReference>
<dbReference type="STRING" id="568069.A0A1J1I3T4"/>
<dbReference type="SMART" id="SM00665">
    <property type="entry name" value="B561"/>
    <property type="match status" value="1"/>
</dbReference>
<evidence type="ECO:0000256" key="19">
    <source>
        <dbReference type="SAM" id="Phobius"/>
    </source>
</evidence>
<evidence type="ECO:0000256" key="12">
    <source>
        <dbReference type="ARBA" id="ARBA00022859"/>
    </source>
</evidence>
<dbReference type="PANTHER" id="PTHR45828:SF9">
    <property type="entry name" value="CELL WALL INTEGRITY AND STRESS RESPONSE COMPONENT 4-LIKE-RELATED"/>
    <property type="match status" value="1"/>
</dbReference>
<keyword evidence="18" id="KW-0325">Glycoprotein</keyword>
<dbReference type="GO" id="GO:0016020">
    <property type="term" value="C:membrane"/>
    <property type="evidence" value="ECO:0007669"/>
    <property type="project" value="UniProtKB-SubCell"/>
</dbReference>
<evidence type="ECO:0000256" key="16">
    <source>
        <dbReference type="ARBA" id="ARBA00023022"/>
    </source>
</evidence>
<protein>
    <submittedName>
        <fullName evidence="23">CLUMA_CG008351, isoform A</fullName>
    </submittedName>
</protein>
<gene>
    <name evidence="23" type="ORF">CLUMA_CG008351</name>
</gene>
<feature type="transmembrane region" description="Helical" evidence="19">
    <location>
        <begin position="445"/>
        <end position="463"/>
    </location>
</feature>
<name>A0A1J1I3T4_9DIPT</name>
<dbReference type="CDD" id="cd08760">
    <property type="entry name" value="Cyt_b561_FRRS1_like"/>
    <property type="match status" value="1"/>
</dbReference>
<dbReference type="Pfam" id="PF02014">
    <property type="entry name" value="Reeler"/>
    <property type="match status" value="1"/>
</dbReference>
<feature type="domain" description="Cytochrome b561" evidence="21">
    <location>
        <begin position="335"/>
        <end position="533"/>
    </location>
</feature>
<dbReference type="PROSITE" id="PS51019">
    <property type="entry name" value="REELIN"/>
    <property type="match status" value="1"/>
</dbReference>
<evidence type="ECO:0000313" key="23">
    <source>
        <dbReference type="EMBL" id="CRK94859.1"/>
    </source>
</evidence>
<keyword evidence="7" id="KW-0964">Secreted</keyword>
<dbReference type="GO" id="GO:0045087">
    <property type="term" value="P:innate immune response"/>
    <property type="evidence" value="ECO:0007669"/>
    <property type="project" value="UniProtKB-KW"/>
</dbReference>
<feature type="transmembrane region" description="Helical" evidence="19">
    <location>
        <begin position="510"/>
        <end position="532"/>
    </location>
</feature>
<evidence type="ECO:0000256" key="17">
    <source>
        <dbReference type="ARBA" id="ARBA00023136"/>
    </source>
</evidence>
<dbReference type="GO" id="GO:0042742">
    <property type="term" value="P:defense response to bacterium"/>
    <property type="evidence" value="ECO:0007669"/>
    <property type="project" value="UniProtKB-KW"/>
</dbReference>
<dbReference type="Proteomes" id="UP000183832">
    <property type="component" value="Unassembled WGS sequence"/>
</dbReference>
<dbReference type="InterPro" id="IPR006593">
    <property type="entry name" value="Cyt_b561/ferric_Rdtase_TM"/>
</dbReference>
<comment type="cofactor">
    <cofactor evidence="1">
        <name>heme b</name>
        <dbReference type="ChEBI" id="CHEBI:60344"/>
    </cofactor>
</comment>
<evidence type="ECO:0000256" key="10">
    <source>
        <dbReference type="ARBA" id="ARBA00022692"/>
    </source>
</evidence>
<feature type="transmembrane region" description="Helical" evidence="19">
    <location>
        <begin position="410"/>
        <end position="433"/>
    </location>
</feature>
<keyword evidence="13" id="KW-0249">Electron transport</keyword>
<keyword evidence="15" id="KW-0408">Iron</keyword>
<proteinExistence type="inferred from homology"/>
<keyword evidence="14 19" id="KW-1133">Transmembrane helix</keyword>
<keyword evidence="8" id="KW-0929">Antimicrobial</keyword>
<dbReference type="CDD" id="cd09628">
    <property type="entry name" value="DOMON_SDR_2_like"/>
    <property type="match status" value="1"/>
</dbReference>
<dbReference type="InterPro" id="IPR051237">
    <property type="entry name" value="Ferric-chelate_Red/DefProt"/>
</dbReference>
<evidence type="ECO:0000256" key="9">
    <source>
        <dbReference type="ARBA" id="ARBA00022588"/>
    </source>
</evidence>
<feature type="transmembrane region" description="Helical" evidence="19">
    <location>
        <begin position="552"/>
        <end position="577"/>
    </location>
</feature>
<dbReference type="EMBL" id="CVRI01000040">
    <property type="protein sequence ID" value="CRK94859.1"/>
    <property type="molecule type" value="Genomic_DNA"/>
</dbReference>
<evidence type="ECO:0000256" key="8">
    <source>
        <dbReference type="ARBA" id="ARBA00022529"/>
    </source>
</evidence>
<evidence type="ECO:0000256" key="3">
    <source>
        <dbReference type="ARBA" id="ARBA00004613"/>
    </source>
</evidence>
<evidence type="ECO:0000256" key="15">
    <source>
        <dbReference type="ARBA" id="ARBA00023004"/>
    </source>
</evidence>
<feature type="transmembrane region" description="Helical" evidence="19">
    <location>
        <begin position="475"/>
        <end position="498"/>
    </location>
</feature>
<feature type="signal peptide" evidence="20">
    <location>
        <begin position="1"/>
        <end position="18"/>
    </location>
</feature>
<comment type="subcellular location">
    <subcellularLocation>
        <location evidence="2">Membrane</location>
        <topology evidence="2">Multi-pass membrane protein</topology>
    </subcellularLocation>
    <subcellularLocation>
        <location evidence="3">Secreted</location>
    </subcellularLocation>
</comment>
<evidence type="ECO:0000256" key="4">
    <source>
        <dbReference type="ARBA" id="ARBA00008501"/>
    </source>
</evidence>
<keyword evidence="12" id="KW-0391">Immunity</keyword>
<evidence type="ECO:0000313" key="24">
    <source>
        <dbReference type="Proteomes" id="UP000183832"/>
    </source>
</evidence>
<sequence>MKSFKFFVIILFVNYSHSFSGGAGSDSCTTLVPRHGSHQPQTSSPPFLIVLSTTSIQQGQNMTITLENTTQTSSFRGFMIQARTVAATPQIIGTFFVNGLVRHVTCSDVPLGSVATHTNAKPKTKVDLTWQAPFDIYGLINFQVTMLENIQTFWTGMSSEFVTITQDHDRTTTSTEIPSSDLYKGCGSEKVCFGSPRGCVNSENCNMFGAVKHNDETFVFEILSQSMDNHEDGMSYVAFALSHDNRMGRDSVIECVRENDVVRAYTSFTIVEPSLFASQRIPNQNIIRLIESRIEDNKIYCRVERENYSIIESEIFDLLNDKQFLLLAMGTELRTNSIGSHGGLREASEEAVLLTQPRNLEAGGARLFIMLHGSFMIVAWIGTAPIGIFLARYFKQTWKNQQICGKDAWFFWHTILMLMTCVLVISSCVIIFIDVREWRTSIHAITGSITVALLILQPVGAIFRPAASHHKRPIFNFIHFSMGNIIYSLAIITIFFAVPKPAANLPRWTFFIFIAFVLFYLMMHFILTVIGISGDAKSSERNVVINISPFSLISKTLFCLITLILFAFAIALILIMVW</sequence>
<dbReference type="GO" id="GO:0005576">
    <property type="term" value="C:extracellular region"/>
    <property type="evidence" value="ECO:0007669"/>
    <property type="project" value="UniProtKB-SubCell"/>
</dbReference>